<keyword evidence="5" id="KW-1185">Reference proteome</keyword>
<gene>
    <name evidence="4" type="ORF">B0H17DRAFT_1124953</name>
</gene>
<dbReference type="SUPFAM" id="SSF52540">
    <property type="entry name" value="P-loop containing nucleoside triphosphate hydrolases"/>
    <property type="match status" value="1"/>
</dbReference>
<feature type="compositionally biased region" description="Gly residues" evidence="2">
    <location>
        <begin position="67"/>
        <end position="87"/>
    </location>
</feature>
<sequence>MVHLSPTYDSVALAMLACRTETVRQCRSSIPRPLPSHVHHLASTLFILAVLVLNEYDMKPRMPIQAGGTGGDGGQGGQHGGGGGRGEGPTMNYNNIQAENFIVNNHSGGGTPDQNFIKEKLVNHVATKHEFTDQSKTFCADNTRVEIQEEIRRWLLPQPSNSEHIFWITGIAGSGKSTLSATVVDELRKKHTPVAAQFFISRNIPETIDPEKIIPTIAKQLSEFSPAAARVMRDKLKYGFPSSRKEQVEALLLAPIWEICKSPGMVIIVIDALDELRDAHKSAIEMLLPIAKKGCDLPDNIRFIITSRAEHWADIYGSKTLEPTVFKQHILVAGSSVAEVHDFIVARMKEITPRDWADWPADQLLKLSGKAHGLFHYAATALQWIEEQIHNRGTAARKQVFENFSEMGIGQLKDLYKLILTSFENIDVPTQDTEGRANQLRGFQHVIGGILVLEEPLTIDQITALLADISEENFDVANFLRQFRSVLIPGMTVSFKKATPQMHKSFRDYILNSAPTEFRILTGHAHFVMAKSCLEVIVKAGSQSDMDWKYSVRHWHRHLRKAVEEDVTFDDERLWELFRQMAEKAVVEIWAKILMDVFIDGAAAGWGLLKVRSKYGIESQVNNNPPARNQ</sequence>
<protein>
    <recommendedName>
        <fullName evidence="3">NACHT domain-containing protein</fullName>
    </recommendedName>
</protein>
<organism evidence="4 5">
    <name type="scientific">Mycena rosella</name>
    <name type="common">Pink bonnet</name>
    <name type="synonym">Agaricus rosellus</name>
    <dbReference type="NCBI Taxonomy" id="1033263"/>
    <lineage>
        <taxon>Eukaryota</taxon>
        <taxon>Fungi</taxon>
        <taxon>Dikarya</taxon>
        <taxon>Basidiomycota</taxon>
        <taxon>Agaricomycotina</taxon>
        <taxon>Agaricomycetes</taxon>
        <taxon>Agaricomycetidae</taxon>
        <taxon>Agaricales</taxon>
        <taxon>Marasmiineae</taxon>
        <taxon>Mycenaceae</taxon>
        <taxon>Mycena</taxon>
    </lineage>
</organism>
<evidence type="ECO:0000313" key="4">
    <source>
        <dbReference type="EMBL" id="KAJ7708179.1"/>
    </source>
</evidence>
<comment type="caution">
    <text evidence="4">The sequence shown here is derived from an EMBL/GenBank/DDBJ whole genome shotgun (WGS) entry which is preliminary data.</text>
</comment>
<dbReference type="InterPro" id="IPR007111">
    <property type="entry name" value="NACHT_NTPase"/>
</dbReference>
<feature type="region of interest" description="Disordered" evidence="2">
    <location>
        <begin position="63"/>
        <end position="91"/>
    </location>
</feature>
<dbReference type="PROSITE" id="PS50837">
    <property type="entry name" value="NACHT"/>
    <property type="match status" value="1"/>
</dbReference>
<proteinExistence type="predicted"/>
<keyword evidence="1" id="KW-0677">Repeat</keyword>
<evidence type="ECO:0000313" key="5">
    <source>
        <dbReference type="Proteomes" id="UP001221757"/>
    </source>
</evidence>
<dbReference type="Pfam" id="PF24883">
    <property type="entry name" value="NPHP3_N"/>
    <property type="match status" value="1"/>
</dbReference>
<dbReference type="Gene3D" id="3.40.50.300">
    <property type="entry name" value="P-loop containing nucleotide triphosphate hydrolases"/>
    <property type="match status" value="1"/>
</dbReference>
<name>A0AAD7GYL7_MYCRO</name>
<evidence type="ECO:0000256" key="2">
    <source>
        <dbReference type="SAM" id="MobiDB-lite"/>
    </source>
</evidence>
<evidence type="ECO:0000259" key="3">
    <source>
        <dbReference type="PROSITE" id="PS50837"/>
    </source>
</evidence>
<reference evidence="4" key="1">
    <citation type="submission" date="2023-03" db="EMBL/GenBank/DDBJ databases">
        <title>Massive genome expansion in bonnet fungi (Mycena s.s.) driven by repeated elements and novel gene families across ecological guilds.</title>
        <authorList>
            <consortium name="Lawrence Berkeley National Laboratory"/>
            <person name="Harder C.B."/>
            <person name="Miyauchi S."/>
            <person name="Viragh M."/>
            <person name="Kuo A."/>
            <person name="Thoen E."/>
            <person name="Andreopoulos B."/>
            <person name="Lu D."/>
            <person name="Skrede I."/>
            <person name="Drula E."/>
            <person name="Henrissat B."/>
            <person name="Morin E."/>
            <person name="Kohler A."/>
            <person name="Barry K."/>
            <person name="LaButti K."/>
            <person name="Morin E."/>
            <person name="Salamov A."/>
            <person name="Lipzen A."/>
            <person name="Mereny Z."/>
            <person name="Hegedus B."/>
            <person name="Baldrian P."/>
            <person name="Stursova M."/>
            <person name="Weitz H."/>
            <person name="Taylor A."/>
            <person name="Grigoriev I.V."/>
            <person name="Nagy L.G."/>
            <person name="Martin F."/>
            <person name="Kauserud H."/>
        </authorList>
    </citation>
    <scope>NUCLEOTIDE SEQUENCE</scope>
    <source>
        <strain evidence="4">CBHHK067</strain>
    </source>
</reference>
<dbReference type="PANTHER" id="PTHR10039:SF17">
    <property type="entry name" value="FUNGAL STAND N-TERMINAL GOODBYE DOMAIN-CONTAINING PROTEIN-RELATED"/>
    <property type="match status" value="1"/>
</dbReference>
<accession>A0AAD7GYL7</accession>
<dbReference type="AlphaFoldDB" id="A0AAD7GYL7"/>
<evidence type="ECO:0000256" key="1">
    <source>
        <dbReference type="ARBA" id="ARBA00022737"/>
    </source>
</evidence>
<dbReference type="Proteomes" id="UP001221757">
    <property type="component" value="Unassembled WGS sequence"/>
</dbReference>
<feature type="domain" description="NACHT" evidence="3">
    <location>
        <begin position="164"/>
        <end position="308"/>
    </location>
</feature>
<dbReference type="InterPro" id="IPR056884">
    <property type="entry name" value="NPHP3-like_N"/>
</dbReference>
<dbReference type="InterPro" id="IPR027417">
    <property type="entry name" value="P-loop_NTPase"/>
</dbReference>
<dbReference type="PANTHER" id="PTHR10039">
    <property type="entry name" value="AMELOGENIN"/>
    <property type="match status" value="1"/>
</dbReference>
<dbReference type="EMBL" id="JARKIE010000004">
    <property type="protein sequence ID" value="KAJ7708179.1"/>
    <property type="molecule type" value="Genomic_DNA"/>
</dbReference>